<comment type="subcellular location">
    <subcellularLocation>
        <location evidence="2">Nucleus</location>
    </subcellularLocation>
</comment>
<dbReference type="GO" id="GO:0005634">
    <property type="term" value="C:nucleus"/>
    <property type="evidence" value="ECO:0007669"/>
    <property type="project" value="UniProtKB-SubCell"/>
</dbReference>
<dbReference type="SMART" id="SM00979">
    <property type="entry name" value="TIFY"/>
    <property type="match status" value="1"/>
</dbReference>
<gene>
    <name evidence="5" type="ORF">Slati_0265500</name>
</gene>
<dbReference type="AlphaFoldDB" id="A0AAW2YDD9"/>
<name>A0AAW2YDD9_9LAMI</name>
<dbReference type="GO" id="GO:0031347">
    <property type="term" value="P:regulation of defense response"/>
    <property type="evidence" value="ECO:0007669"/>
    <property type="project" value="UniProtKB-UniRule"/>
</dbReference>
<dbReference type="GO" id="GO:2000022">
    <property type="term" value="P:regulation of jasmonic acid mediated signaling pathway"/>
    <property type="evidence" value="ECO:0007669"/>
    <property type="project" value="UniProtKB-UniRule"/>
</dbReference>
<dbReference type="Pfam" id="PF06200">
    <property type="entry name" value="tify"/>
    <property type="match status" value="1"/>
</dbReference>
<keyword evidence="2" id="KW-0539">Nucleus</keyword>
<reference evidence="5" key="1">
    <citation type="submission" date="2020-06" db="EMBL/GenBank/DDBJ databases">
        <authorList>
            <person name="Li T."/>
            <person name="Hu X."/>
            <person name="Zhang T."/>
            <person name="Song X."/>
            <person name="Zhang H."/>
            <person name="Dai N."/>
            <person name="Sheng W."/>
            <person name="Hou X."/>
            <person name="Wei L."/>
        </authorList>
    </citation>
    <scope>NUCLEOTIDE SEQUENCE</scope>
    <source>
        <strain evidence="5">KEN1</strain>
        <tissue evidence="5">Leaf</tissue>
    </source>
</reference>
<dbReference type="PANTHER" id="PTHR33077">
    <property type="entry name" value="PROTEIN TIFY 4A-RELATED-RELATED"/>
    <property type="match status" value="1"/>
</dbReference>
<comment type="domain">
    <text evidence="2">The jas domain is required for interaction with COI1.</text>
</comment>
<reference evidence="5" key="2">
    <citation type="journal article" date="2024" name="Plant">
        <title>Genomic evolution and insights into agronomic trait innovations of Sesamum species.</title>
        <authorList>
            <person name="Miao H."/>
            <person name="Wang L."/>
            <person name="Qu L."/>
            <person name="Liu H."/>
            <person name="Sun Y."/>
            <person name="Le M."/>
            <person name="Wang Q."/>
            <person name="Wei S."/>
            <person name="Zheng Y."/>
            <person name="Lin W."/>
            <person name="Duan Y."/>
            <person name="Cao H."/>
            <person name="Xiong S."/>
            <person name="Wang X."/>
            <person name="Wei L."/>
            <person name="Li C."/>
            <person name="Ma Q."/>
            <person name="Ju M."/>
            <person name="Zhao R."/>
            <person name="Li G."/>
            <person name="Mu C."/>
            <person name="Tian Q."/>
            <person name="Mei H."/>
            <person name="Zhang T."/>
            <person name="Gao T."/>
            <person name="Zhang H."/>
        </authorList>
    </citation>
    <scope>NUCLEOTIDE SEQUENCE</scope>
    <source>
        <strain evidence="5">KEN1</strain>
    </source>
</reference>
<dbReference type="GO" id="GO:0009611">
    <property type="term" value="P:response to wounding"/>
    <property type="evidence" value="ECO:0007669"/>
    <property type="project" value="UniProtKB-UniRule"/>
</dbReference>
<organism evidence="5">
    <name type="scientific">Sesamum latifolium</name>
    <dbReference type="NCBI Taxonomy" id="2727402"/>
    <lineage>
        <taxon>Eukaryota</taxon>
        <taxon>Viridiplantae</taxon>
        <taxon>Streptophyta</taxon>
        <taxon>Embryophyta</taxon>
        <taxon>Tracheophyta</taxon>
        <taxon>Spermatophyta</taxon>
        <taxon>Magnoliopsida</taxon>
        <taxon>eudicotyledons</taxon>
        <taxon>Gunneridae</taxon>
        <taxon>Pentapetalae</taxon>
        <taxon>asterids</taxon>
        <taxon>lamiids</taxon>
        <taxon>Lamiales</taxon>
        <taxon>Pedaliaceae</taxon>
        <taxon>Sesamum</taxon>
    </lineage>
</organism>
<evidence type="ECO:0000313" key="5">
    <source>
        <dbReference type="EMBL" id="KAL0463779.1"/>
    </source>
</evidence>
<evidence type="ECO:0000259" key="4">
    <source>
        <dbReference type="PROSITE" id="PS51320"/>
    </source>
</evidence>
<dbReference type="InterPro" id="IPR010399">
    <property type="entry name" value="Tify_dom"/>
</dbReference>
<dbReference type="EMBL" id="JACGWN010000001">
    <property type="protein sequence ID" value="KAL0463779.1"/>
    <property type="molecule type" value="Genomic_DNA"/>
</dbReference>
<dbReference type="InterPro" id="IPR040390">
    <property type="entry name" value="TIFY/JAZ"/>
</dbReference>
<sequence>MSSYSHIADGRRLGKAPEKSNFVQTCNLLSRYIKEKGSLRDLNLEIGGKVESLEAIVKPGSSISPPASAAINKVKSAQPLTDQHPPITPHDSSINTAEHAPHKQTSKEAMTADPKTAQLTIFYSGKVLVFDDYPADKARELMAFAKKGALKCLTAFCRTPWGKSRAPAALWPWPPPPAHEMGFRHGLKRVAIIRVSAFRRTLVRKNRTLRLVGLWRRTREQKNGFLHSRSLTVPICQLREGHHFIGSLRRGKIGTNVTITSTNGWAAGGGPYHQVQDQAAASPCKGDEGQLELKL</sequence>
<accession>A0AAW2YDD9</accession>
<feature type="region of interest" description="Disordered" evidence="3">
    <location>
        <begin position="76"/>
        <end position="111"/>
    </location>
</feature>
<comment type="function">
    <text evidence="2">Repressor of jasmonate responses.</text>
</comment>
<dbReference type="PANTHER" id="PTHR33077:SF52">
    <property type="entry name" value="PROTEIN TIFY 11D"/>
    <property type="match status" value="1"/>
</dbReference>
<feature type="domain" description="Tify" evidence="4">
    <location>
        <begin position="112"/>
        <end position="147"/>
    </location>
</feature>
<comment type="caution">
    <text evidence="5">The sequence shown here is derived from an EMBL/GenBank/DDBJ whole genome shotgun (WGS) entry which is preliminary data.</text>
</comment>
<dbReference type="PROSITE" id="PS51320">
    <property type="entry name" value="TIFY"/>
    <property type="match status" value="1"/>
</dbReference>
<protein>
    <recommendedName>
        <fullName evidence="2">Protein TIFY</fullName>
    </recommendedName>
    <alternativeName>
        <fullName evidence="2">Jasmonate ZIM domain-containing protein</fullName>
    </alternativeName>
</protein>
<comment type="similarity">
    <text evidence="1 2">Belongs to the TIFY/JAZ family.</text>
</comment>
<evidence type="ECO:0000256" key="1">
    <source>
        <dbReference type="ARBA" id="ARBA00008614"/>
    </source>
</evidence>
<proteinExistence type="inferred from homology"/>
<evidence type="ECO:0000256" key="3">
    <source>
        <dbReference type="SAM" id="MobiDB-lite"/>
    </source>
</evidence>
<keyword evidence="2" id="KW-1184">Jasmonic acid signaling pathway</keyword>
<evidence type="ECO:0000256" key="2">
    <source>
        <dbReference type="RuleBase" id="RU369065"/>
    </source>
</evidence>